<dbReference type="STRING" id="35608.A0A2U1L9W4"/>
<protein>
    <submittedName>
        <fullName evidence="1">Nucleic acid-binding, OB-fold</fullName>
    </submittedName>
</protein>
<dbReference type="SUPFAM" id="SSF50249">
    <property type="entry name" value="Nucleic acid-binding proteins"/>
    <property type="match status" value="1"/>
</dbReference>
<name>A0A2U1L9W4_ARTAN</name>
<sequence>MNCYNPFVVWRVNGREKTLLPEYLMGIFYSTGRKPGPKVLDFSADIVRDGDFSHHNGGMQLHATFVGDSRVGATQYPSKENPLRQFVAGKGMYAGKISKGRITIFHHGGGANRCQQTIDLKRNTSSLGIVDRLEYKT</sequence>
<evidence type="ECO:0000313" key="1">
    <source>
        <dbReference type="EMBL" id="PWA45789.1"/>
    </source>
</evidence>
<dbReference type="AlphaFoldDB" id="A0A2U1L9W4"/>
<proteinExistence type="predicted"/>
<gene>
    <name evidence="1" type="ORF">CTI12_AA510770</name>
</gene>
<dbReference type="Proteomes" id="UP000245207">
    <property type="component" value="Unassembled WGS sequence"/>
</dbReference>
<dbReference type="EMBL" id="PKPP01010592">
    <property type="protein sequence ID" value="PWA45789.1"/>
    <property type="molecule type" value="Genomic_DNA"/>
</dbReference>
<evidence type="ECO:0000313" key="2">
    <source>
        <dbReference type="Proteomes" id="UP000245207"/>
    </source>
</evidence>
<reference evidence="1 2" key="1">
    <citation type="journal article" date="2018" name="Mol. Plant">
        <title>The genome of Artemisia annua provides insight into the evolution of Asteraceae family and artemisinin biosynthesis.</title>
        <authorList>
            <person name="Shen Q."/>
            <person name="Zhang L."/>
            <person name="Liao Z."/>
            <person name="Wang S."/>
            <person name="Yan T."/>
            <person name="Shi P."/>
            <person name="Liu M."/>
            <person name="Fu X."/>
            <person name="Pan Q."/>
            <person name="Wang Y."/>
            <person name="Lv Z."/>
            <person name="Lu X."/>
            <person name="Zhang F."/>
            <person name="Jiang W."/>
            <person name="Ma Y."/>
            <person name="Chen M."/>
            <person name="Hao X."/>
            <person name="Li L."/>
            <person name="Tang Y."/>
            <person name="Lv G."/>
            <person name="Zhou Y."/>
            <person name="Sun X."/>
            <person name="Brodelius P.E."/>
            <person name="Rose J.K.C."/>
            <person name="Tang K."/>
        </authorList>
    </citation>
    <scope>NUCLEOTIDE SEQUENCE [LARGE SCALE GENOMIC DNA]</scope>
    <source>
        <strain evidence="2">cv. Huhao1</strain>
        <tissue evidence="1">Leaf</tissue>
    </source>
</reference>
<comment type="caution">
    <text evidence="1">The sequence shown here is derived from an EMBL/GenBank/DDBJ whole genome shotgun (WGS) entry which is preliminary data.</text>
</comment>
<dbReference type="Gene3D" id="2.40.50.140">
    <property type="entry name" value="Nucleic acid-binding proteins"/>
    <property type="match status" value="1"/>
</dbReference>
<accession>A0A2U1L9W4</accession>
<keyword evidence="2" id="KW-1185">Reference proteome</keyword>
<dbReference type="InterPro" id="IPR012340">
    <property type="entry name" value="NA-bd_OB-fold"/>
</dbReference>
<organism evidence="1 2">
    <name type="scientific">Artemisia annua</name>
    <name type="common">Sweet wormwood</name>
    <dbReference type="NCBI Taxonomy" id="35608"/>
    <lineage>
        <taxon>Eukaryota</taxon>
        <taxon>Viridiplantae</taxon>
        <taxon>Streptophyta</taxon>
        <taxon>Embryophyta</taxon>
        <taxon>Tracheophyta</taxon>
        <taxon>Spermatophyta</taxon>
        <taxon>Magnoliopsida</taxon>
        <taxon>eudicotyledons</taxon>
        <taxon>Gunneridae</taxon>
        <taxon>Pentapetalae</taxon>
        <taxon>asterids</taxon>
        <taxon>campanulids</taxon>
        <taxon>Asterales</taxon>
        <taxon>Asteraceae</taxon>
        <taxon>Asteroideae</taxon>
        <taxon>Anthemideae</taxon>
        <taxon>Artemisiinae</taxon>
        <taxon>Artemisia</taxon>
    </lineage>
</organism>
<dbReference type="OrthoDB" id="1698171at2759"/>